<accession>A0ABV8GAE7</accession>
<feature type="transmembrane region" description="Helical" evidence="2">
    <location>
        <begin position="156"/>
        <end position="177"/>
    </location>
</feature>
<keyword evidence="4" id="KW-1185">Reference proteome</keyword>
<feature type="coiled-coil region" evidence="1">
    <location>
        <begin position="562"/>
        <end position="589"/>
    </location>
</feature>
<name>A0ABV8GAE7_9ACTN</name>
<evidence type="ECO:0000256" key="1">
    <source>
        <dbReference type="SAM" id="Coils"/>
    </source>
</evidence>
<sequence>MRRHRFGLVAAALAAVYLVAVVVLAVVAQVTGEVSLIWTVVVDRQGFSRDDVRPWGLLIVVLVLVAAAQAWALLQILRGPERRAPARHGGEVRLLRVALYVMAGLSLLVLVLAFQLASWLGPVFAWWFVPVFAVIQLAMAWLFFRVLRGTTPRWLRLLILVTGALAGVHDLVVNVGFELDEAGFALELAQELIWPAWAVSLLAAQARDPRWSRTTVRIGVVGVVMSLLRPSELFTFGFANEVPWTLLFYHLFDALSVFWMVWAARSAHDLGSLLPPAPRPVRAPARRWPLPAAAIVLPLVPAAVNLSQGTPFWLGPKIVLWEAVREISSFELLVVWFVLDLLVGLGVPALLILIAVTRRSQAVLRFTALTLFLLAAVGVVSASIEASSDFHGELPFYPHSLFVKDGALVSAGISPLWFGLALTASALVLLFGYADRPARRVRHRVLVAGLASSVALCLLPAADQAPGPVTTAEECEPPAPWEVEEPEEPHELTPEKRFICFLRSPGTGLPQFSAAAPDPVVLAFGRRMCDLYTRNDVRELARWKTTRQALTNPIAGICPSAAAVIKAERAEQNREVAELQAEAQRVCDATPRHRPRIKPAKAIRIKKPQWTDYGVLQTYEGEEDEPNLDPRNGLVSSEPGTLVVITDPDFDLCTTVETYARRPPVETKGWDKVVEVGYHSPTGKIVLSDSLSGTELPDLSLNGRAGHYRIRVHHAWFPWKGEKQAAQRLLIMAYPAPGDKEIVYRK</sequence>
<feature type="transmembrane region" description="Helical" evidence="2">
    <location>
        <begin position="123"/>
        <end position="144"/>
    </location>
</feature>
<feature type="transmembrane region" description="Helical" evidence="2">
    <location>
        <begin position="406"/>
        <end position="433"/>
    </location>
</feature>
<feature type="transmembrane region" description="Helical" evidence="2">
    <location>
        <begin position="94"/>
        <end position="117"/>
    </location>
</feature>
<feature type="transmembrane region" description="Helical" evidence="2">
    <location>
        <begin position="445"/>
        <end position="462"/>
    </location>
</feature>
<dbReference type="Proteomes" id="UP001595851">
    <property type="component" value="Unassembled WGS sequence"/>
</dbReference>
<proteinExistence type="predicted"/>
<feature type="transmembrane region" description="Helical" evidence="2">
    <location>
        <begin position="292"/>
        <end position="314"/>
    </location>
</feature>
<keyword evidence="2" id="KW-0812">Transmembrane</keyword>
<keyword evidence="1" id="KW-0175">Coiled coil</keyword>
<feature type="transmembrane region" description="Helical" evidence="2">
    <location>
        <begin position="363"/>
        <end position="386"/>
    </location>
</feature>
<evidence type="ECO:0000313" key="4">
    <source>
        <dbReference type="Proteomes" id="UP001595851"/>
    </source>
</evidence>
<dbReference type="RefSeq" id="WP_379529180.1">
    <property type="nucleotide sequence ID" value="NZ_JBHSBI010000008.1"/>
</dbReference>
<gene>
    <name evidence="3" type="ORF">ACFOY2_17940</name>
</gene>
<organism evidence="3 4">
    <name type="scientific">Nonomuraea purpurea</name>
    <dbReference type="NCBI Taxonomy" id="1849276"/>
    <lineage>
        <taxon>Bacteria</taxon>
        <taxon>Bacillati</taxon>
        <taxon>Actinomycetota</taxon>
        <taxon>Actinomycetes</taxon>
        <taxon>Streptosporangiales</taxon>
        <taxon>Streptosporangiaceae</taxon>
        <taxon>Nonomuraea</taxon>
    </lineage>
</organism>
<comment type="caution">
    <text evidence="3">The sequence shown here is derived from an EMBL/GenBank/DDBJ whole genome shotgun (WGS) entry which is preliminary data.</text>
</comment>
<feature type="transmembrane region" description="Helical" evidence="2">
    <location>
        <begin position="244"/>
        <end position="264"/>
    </location>
</feature>
<reference evidence="4" key="1">
    <citation type="journal article" date="2019" name="Int. J. Syst. Evol. Microbiol.">
        <title>The Global Catalogue of Microorganisms (GCM) 10K type strain sequencing project: providing services to taxonomists for standard genome sequencing and annotation.</title>
        <authorList>
            <consortium name="The Broad Institute Genomics Platform"/>
            <consortium name="The Broad Institute Genome Sequencing Center for Infectious Disease"/>
            <person name="Wu L."/>
            <person name="Ma J."/>
        </authorList>
    </citation>
    <scope>NUCLEOTIDE SEQUENCE [LARGE SCALE GENOMIC DNA]</scope>
    <source>
        <strain evidence="4">TBRC 1276</strain>
    </source>
</reference>
<keyword evidence="2" id="KW-1133">Transmembrane helix</keyword>
<keyword evidence="2" id="KW-0472">Membrane</keyword>
<feature type="transmembrane region" description="Helical" evidence="2">
    <location>
        <begin position="334"/>
        <end position="356"/>
    </location>
</feature>
<evidence type="ECO:0000256" key="2">
    <source>
        <dbReference type="SAM" id="Phobius"/>
    </source>
</evidence>
<evidence type="ECO:0000313" key="3">
    <source>
        <dbReference type="EMBL" id="MFC4009119.1"/>
    </source>
</evidence>
<feature type="transmembrane region" description="Helical" evidence="2">
    <location>
        <begin position="52"/>
        <end position="74"/>
    </location>
</feature>
<dbReference type="EMBL" id="JBHSBI010000008">
    <property type="protein sequence ID" value="MFC4009119.1"/>
    <property type="molecule type" value="Genomic_DNA"/>
</dbReference>
<protein>
    <submittedName>
        <fullName evidence="3">Uncharacterized protein</fullName>
    </submittedName>
</protein>